<comment type="caution">
    <text evidence="2">The sequence shown here is derived from an EMBL/GenBank/DDBJ whole genome shotgun (WGS) entry which is preliminary data.</text>
</comment>
<gene>
    <name evidence="2" type="ORF">niasHT_023252</name>
</gene>
<protein>
    <submittedName>
        <fullName evidence="2">Uncharacterized protein</fullName>
    </submittedName>
</protein>
<evidence type="ECO:0000313" key="2">
    <source>
        <dbReference type="EMBL" id="KAL3088634.1"/>
    </source>
</evidence>
<evidence type="ECO:0000256" key="1">
    <source>
        <dbReference type="SAM" id="SignalP"/>
    </source>
</evidence>
<organism evidence="2 3">
    <name type="scientific">Heterodera trifolii</name>
    <dbReference type="NCBI Taxonomy" id="157864"/>
    <lineage>
        <taxon>Eukaryota</taxon>
        <taxon>Metazoa</taxon>
        <taxon>Ecdysozoa</taxon>
        <taxon>Nematoda</taxon>
        <taxon>Chromadorea</taxon>
        <taxon>Rhabditida</taxon>
        <taxon>Tylenchina</taxon>
        <taxon>Tylenchomorpha</taxon>
        <taxon>Tylenchoidea</taxon>
        <taxon>Heteroderidae</taxon>
        <taxon>Heteroderinae</taxon>
        <taxon>Heterodera</taxon>
    </lineage>
</organism>
<accession>A0ABD2JDE4</accession>
<name>A0ABD2JDE4_9BILA</name>
<feature type="chain" id="PRO_5044871191" evidence="1">
    <location>
        <begin position="21"/>
        <end position="392"/>
    </location>
</feature>
<dbReference type="AlphaFoldDB" id="A0ABD2JDE4"/>
<keyword evidence="1" id="KW-0732">Signal</keyword>
<feature type="signal peptide" evidence="1">
    <location>
        <begin position="1"/>
        <end position="20"/>
    </location>
</feature>
<reference evidence="2 3" key="1">
    <citation type="submission" date="2024-10" db="EMBL/GenBank/DDBJ databases">
        <authorList>
            <person name="Kim D."/>
        </authorList>
    </citation>
    <scope>NUCLEOTIDE SEQUENCE [LARGE SCALE GENOMIC DNA]</scope>
    <source>
        <strain evidence="2">BH-2024</strain>
    </source>
</reference>
<dbReference type="Proteomes" id="UP001620626">
    <property type="component" value="Unassembled WGS sequence"/>
</dbReference>
<keyword evidence="3" id="KW-1185">Reference proteome</keyword>
<proteinExistence type="predicted"/>
<dbReference type="EMBL" id="JBICBT010000998">
    <property type="protein sequence ID" value="KAL3088634.1"/>
    <property type="molecule type" value="Genomic_DNA"/>
</dbReference>
<evidence type="ECO:0000313" key="3">
    <source>
        <dbReference type="Proteomes" id="UP001620626"/>
    </source>
</evidence>
<sequence>MELAISCFVILNLLGTFAKSQNSGGNASDFVFLTFHNGSGNSFDVNIVTSSSRETANGPSLSLTSFKNGPKSVSFRSEFGQQFVLMSKSDPRAGNVLEYRISDDGTAVRTAPLPSSGAANFSSARLTVCVFGDFSENLYEHTKLDLSKLIGDKKCNMNLFIGKIAWERRLRPRVRFNFSPFVMLHSNTNPHKHGIFARVPSLFGAVGGNFTETTFFQSTEVGDAAFLQITVEIATVANLADGTEGYEMVAQYFRETMLNELECKLQEFHRRPKRPWIVLYMTHPYLVSNDEDQTQWFIMNDTDRFFGILKRYKKEMPDAKLPEYVQTTMAQCGGYRSMDVTLQNECSFAVLDIGTDKMTFRKMNADDGTDLGRGQIERTFEEADDCVPDGEL</sequence>